<keyword evidence="6" id="KW-0460">Magnesium</keyword>
<comment type="caution">
    <text evidence="16">The sequence shown here is derived from an EMBL/GenBank/DDBJ whole genome shotgun (WGS) entry which is preliminary data.</text>
</comment>
<feature type="transmembrane region" description="Helical" evidence="13">
    <location>
        <begin position="420"/>
        <end position="443"/>
    </location>
</feature>
<dbReference type="Gene3D" id="3.90.550.10">
    <property type="entry name" value="Spore Coat Polysaccharide Biosynthesis Protein SpsA, Chain A"/>
    <property type="match status" value="1"/>
</dbReference>
<evidence type="ECO:0000313" key="18">
    <source>
        <dbReference type="Proteomes" id="UP000471152"/>
    </source>
</evidence>
<comment type="catalytic activity">
    <reaction evidence="9">
        <text>a 1,2-diacyl-sn-glycerol + UDP-alpha-D-glucose = a 1,2-diacyl-3-O-(beta-D-glucopyranosyl)-sn-glycerol + UDP + H(+)</text>
        <dbReference type="Rhea" id="RHEA:17285"/>
        <dbReference type="ChEBI" id="CHEBI:15378"/>
        <dbReference type="ChEBI" id="CHEBI:17815"/>
        <dbReference type="ChEBI" id="CHEBI:58223"/>
        <dbReference type="ChEBI" id="CHEBI:58885"/>
        <dbReference type="ChEBI" id="CHEBI:75799"/>
        <dbReference type="EC" id="2.4.1.336"/>
    </reaction>
</comment>
<comment type="similarity">
    <text evidence="2">Belongs to the glycosyltransferase 2 family.</text>
</comment>
<keyword evidence="7 13" id="KW-1133">Transmembrane helix</keyword>
<evidence type="ECO:0000256" key="12">
    <source>
        <dbReference type="ARBA" id="ARBA00078564"/>
    </source>
</evidence>
<evidence type="ECO:0000256" key="5">
    <source>
        <dbReference type="ARBA" id="ARBA00022692"/>
    </source>
</evidence>
<keyword evidence="17" id="KW-1185">Reference proteome</keyword>
<dbReference type="Proteomes" id="UP000471152">
    <property type="component" value="Unassembled WGS sequence"/>
</dbReference>
<dbReference type="AlphaFoldDB" id="A0A6P0H4D3"/>
<evidence type="ECO:0000256" key="6">
    <source>
        <dbReference type="ARBA" id="ARBA00022842"/>
    </source>
</evidence>
<evidence type="ECO:0000256" key="9">
    <source>
        <dbReference type="ARBA" id="ARBA00053004"/>
    </source>
</evidence>
<dbReference type="EMBL" id="JAAGWB010000012">
    <property type="protein sequence ID" value="NEN50115.1"/>
    <property type="molecule type" value="Genomic_DNA"/>
</dbReference>
<dbReference type="GO" id="GO:0016020">
    <property type="term" value="C:membrane"/>
    <property type="evidence" value="ECO:0007669"/>
    <property type="project" value="UniProtKB-SubCell"/>
</dbReference>
<comment type="subcellular location">
    <subcellularLocation>
        <location evidence="1">Membrane</location>
        <topology evidence="1">Multi-pass membrane protein</topology>
    </subcellularLocation>
</comment>
<accession>A0A6P0H4D3</accession>
<feature type="domain" description="Glycosyltransferase 2-like" evidence="14">
    <location>
        <begin position="107"/>
        <end position="238"/>
    </location>
</feature>
<evidence type="ECO:0000256" key="2">
    <source>
        <dbReference type="ARBA" id="ARBA00006739"/>
    </source>
</evidence>
<feature type="transmembrane region" description="Helical" evidence="13">
    <location>
        <begin position="60"/>
        <end position="78"/>
    </location>
</feature>
<keyword evidence="4 16" id="KW-0808">Transferase</keyword>
<evidence type="ECO:0000259" key="14">
    <source>
        <dbReference type="Pfam" id="PF00535"/>
    </source>
</evidence>
<reference evidence="16 18" key="2">
    <citation type="submission" date="2020-02" db="EMBL/GenBank/DDBJ databases">
        <title>The WGS of Modestobacter muralis DSM 100205.</title>
        <authorList>
            <person name="Jiang Z."/>
        </authorList>
    </citation>
    <scope>NUCLEOTIDE SEQUENCE [LARGE SCALE GENOMIC DNA]</scope>
    <source>
        <strain evidence="16 18">DSM 100205</strain>
    </source>
</reference>
<evidence type="ECO:0000313" key="16">
    <source>
        <dbReference type="EMBL" id="NEN50115.1"/>
    </source>
</evidence>
<feature type="transmembrane region" description="Helical" evidence="13">
    <location>
        <begin position="389"/>
        <end position="413"/>
    </location>
</feature>
<dbReference type="InterPro" id="IPR029044">
    <property type="entry name" value="Nucleotide-diphossugar_trans"/>
</dbReference>
<evidence type="ECO:0000313" key="17">
    <source>
        <dbReference type="Proteomes" id="UP000468828"/>
    </source>
</evidence>
<dbReference type="PANTHER" id="PTHR43867:SF2">
    <property type="entry name" value="CELLULOSE SYNTHASE CATALYTIC SUBUNIT A [UDP-FORMING]"/>
    <property type="match status" value="1"/>
</dbReference>
<sequence length="499" mass="54114">MARRGPVVPAVPAVVESPSDVPSVGSHTDRPEARIGALVAYVLLAVTAFLVFGVDRTLGVAAGVINVVFAIYFCRHLAFAVSAARWAEADLLAADVDLEGYTPPVAVFVGCKNEELVVDGMIQALLALDYPADRIQLVVVDDGSDDGTGPRLDAWAVREPRLRVIHRPASSGGGKSGALNEALRTVDAEVVLVFDADHEPDPNALRRLVRHFRDPSVGAVMGRCVIRNGHDSSLASVVFVDYLSGYLVNEYGRQAMFELPAYGGANCAVRMSTLRSLGGWNPNTVTEDTDLTLRVLLSGQRVRYDVSAVDYEEAVVTARRFWTQRYRWARGHQKCMRDYWRPVLRSRHLTVLEKAESMMFLLTYHVPVLSGIGLALTVLRAFGIGDLPLIGLLPLSMLLFVGPLAELSVGLLVSRVERRAAWQLIGFLPSFALSIWITTRAYLDGMLGRSYTWVKTTRSGATSTLAPVAVPLPLPPVEGTRPRSFAVAGPDAGTVGSRG</sequence>
<dbReference type="InterPro" id="IPR001173">
    <property type="entry name" value="Glyco_trans_2-like"/>
</dbReference>
<evidence type="ECO:0000313" key="15">
    <source>
        <dbReference type="EMBL" id="NEK93348.1"/>
    </source>
</evidence>
<dbReference type="EMBL" id="JAAGWH010000012">
    <property type="protein sequence ID" value="NEK93348.1"/>
    <property type="molecule type" value="Genomic_DNA"/>
</dbReference>
<evidence type="ECO:0000256" key="10">
    <source>
        <dbReference type="ARBA" id="ARBA00066964"/>
    </source>
</evidence>
<evidence type="ECO:0000256" key="11">
    <source>
        <dbReference type="ARBA" id="ARBA00068721"/>
    </source>
</evidence>
<evidence type="ECO:0000256" key="3">
    <source>
        <dbReference type="ARBA" id="ARBA00022676"/>
    </source>
</evidence>
<protein>
    <recommendedName>
        <fullName evidence="11">Beta-monoglucosyldiacylglycerol synthase</fullName>
        <ecNumber evidence="10">2.4.1.336</ecNumber>
    </recommendedName>
    <alternativeName>
        <fullName evidence="12">UDP-glucose:1,2-diacylglycerol 3-beta-D-glucosyltransferase</fullName>
    </alternativeName>
</protein>
<dbReference type="SUPFAM" id="SSF53448">
    <property type="entry name" value="Nucleotide-diphospho-sugar transferases"/>
    <property type="match status" value="1"/>
</dbReference>
<name>A0A6P0H4D3_9ACTN</name>
<feature type="transmembrane region" description="Helical" evidence="13">
    <location>
        <begin position="35"/>
        <end position="54"/>
    </location>
</feature>
<dbReference type="PANTHER" id="PTHR43867">
    <property type="entry name" value="CELLULOSE SYNTHASE CATALYTIC SUBUNIT A [UDP-FORMING]"/>
    <property type="match status" value="1"/>
</dbReference>
<evidence type="ECO:0000256" key="13">
    <source>
        <dbReference type="SAM" id="Phobius"/>
    </source>
</evidence>
<evidence type="ECO:0000256" key="1">
    <source>
        <dbReference type="ARBA" id="ARBA00004141"/>
    </source>
</evidence>
<dbReference type="CDD" id="cd06423">
    <property type="entry name" value="CESA_like"/>
    <property type="match status" value="1"/>
</dbReference>
<dbReference type="Proteomes" id="UP000468828">
    <property type="component" value="Unassembled WGS sequence"/>
</dbReference>
<evidence type="ECO:0000256" key="8">
    <source>
        <dbReference type="ARBA" id="ARBA00023136"/>
    </source>
</evidence>
<dbReference type="FunFam" id="3.90.550.10:FF:000164">
    <property type="entry name" value="Beta-(1-3)-glucosyl transferase"/>
    <property type="match status" value="1"/>
</dbReference>
<reference evidence="15 17" key="1">
    <citation type="submission" date="2020-01" db="EMBL/GenBank/DDBJ databases">
        <title>the WGS Modestobacter muralis CPCC 204518.</title>
        <authorList>
            <person name="Jiang Z."/>
        </authorList>
    </citation>
    <scope>NUCLEOTIDE SEQUENCE [LARGE SCALE GENOMIC DNA]</scope>
    <source>
        <strain evidence="15 17">DSM 100205</strain>
    </source>
</reference>
<dbReference type="Pfam" id="PF00535">
    <property type="entry name" value="Glycos_transf_2"/>
    <property type="match status" value="1"/>
</dbReference>
<dbReference type="InterPro" id="IPR050321">
    <property type="entry name" value="Glycosyltr_2/OpgH_subfam"/>
</dbReference>
<dbReference type="GO" id="GO:0016757">
    <property type="term" value="F:glycosyltransferase activity"/>
    <property type="evidence" value="ECO:0007669"/>
    <property type="project" value="UniProtKB-KW"/>
</dbReference>
<organism evidence="16 18">
    <name type="scientific">Modestobacter muralis</name>
    <dbReference type="NCBI Taxonomy" id="1608614"/>
    <lineage>
        <taxon>Bacteria</taxon>
        <taxon>Bacillati</taxon>
        <taxon>Actinomycetota</taxon>
        <taxon>Actinomycetes</taxon>
        <taxon>Geodermatophilales</taxon>
        <taxon>Geodermatophilaceae</taxon>
        <taxon>Modestobacter</taxon>
    </lineage>
</organism>
<keyword evidence="8 13" id="KW-0472">Membrane</keyword>
<evidence type="ECO:0000256" key="4">
    <source>
        <dbReference type="ARBA" id="ARBA00022679"/>
    </source>
</evidence>
<keyword evidence="3" id="KW-0328">Glycosyltransferase</keyword>
<dbReference type="EC" id="2.4.1.336" evidence="10"/>
<evidence type="ECO:0000256" key="7">
    <source>
        <dbReference type="ARBA" id="ARBA00022989"/>
    </source>
</evidence>
<gene>
    <name evidence="16" type="ORF">G3R41_04020</name>
    <name evidence="15" type="ORF">GCU67_04020</name>
</gene>
<proteinExistence type="inferred from homology"/>
<feature type="transmembrane region" description="Helical" evidence="13">
    <location>
        <begin position="361"/>
        <end position="383"/>
    </location>
</feature>
<keyword evidence="5 13" id="KW-0812">Transmembrane</keyword>